<evidence type="ECO:0000313" key="1">
    <source>
        <dbReference type="EMBL" id="MBN3281625.1"/>
    </source>
</evidence>
<protein>
    <submittedName>
        <fullName evidence="1">ANGE2 protein</fullName>
    </submittedName>
</protein>
<dbReference type="InterPro" id="IPR036691">
    <property type="entry name" value="Endo/exonu/phosph_ase_sf"/>
</dbReference>
<name>A0ABS2Y641_POLSP</name>
<sequence>MWAGRKLDGYAIGFKQFKFSLVSSHPVEFFHHGIPLLDGDNVGLVLLLKPAATQSSDLSICVANTHLLYNPRQGDIKLTQLAILLAEIGQVSSV</sequence>
<evidence type="ECO:0000313" key="2">
    <source>
        <dbReference type="Proteomes" id="UP001166093"/>
    </source>
</evidence>
<dbReference type="Proteomes" id="UP001166093">
    <property type="component" value="Unassembled WGS sequence"/>
</dbReference>
<keyword evidence="2" id="KW-1185">Reference proteome</keyword>
<reference evidence="1" key="1">
    <citation type="journal article" date="2021" name="Cell">
        <title>Tracing the genetic footprints of vertebrate landing in non-teleost ray-finned fishes.</title>
        <authorList>
            <person name="Bi X."/>
            <person name="Wang K."/>
            <person name="Yang L."/>
            <person name="Pan H."/>
            <person name="Jiang H."/>
            <person name="Wei Q."/>
            <person name="Fang M."/>
            <person name="Yu H."/>
            <person name="Zhu C."/>
            <person name="Cai Y."/>
            <person name="He Y."/>
            <person name="Gan X."/>
            <person name="Zeng H."/>
            <person name="Yu D."/>
            <person name="Zhu Y."/>
            <person name="Jiang H."/>
            <person name="Qiu Q."/>
            <person name="Yang H."/>
            <person name="Zhang Y.E."/>
            <person name="Wang W."/>
            <person name="Zhu M."/>
            <person name="He S."/>
            <person name="Zhang G."/>
        </authorList>
    </citation>
    <scope>NUCLEOTIDE SEQUENCE</scope>
    <source>
        <strain evidence="1">Pddl_001</strain>
    </source>
</reference>
<organism evidence="1 2">
    <name type="scientific">Polyodon spathula</name>
    <name type="common">North American paddlefish</name>
    <name type="synonym">Squalus spathula</name>
    <dbReference type="NCBI Taxonomy" id="7913"/>
    <lineage>
        <taxon>Eukaryota</taxon>
        <taxon>Metazoa</taxon>
        <taxon>Chordata</taxon>
        <taxon>Craniata</taxon>
        <taxon>Vertebrata</taxon>
        <taxon>Euteleostomi</taxon>
        <taxon>Actinopterygii</taxon>
        <taxon>Chondrostei</taxon>
        <taxon>Acipenseriformes</taxon>
        <taxon>Polyodontidae</taxon>
        <taxon>Polyodon</taxon>
    </lineage>
</organism>
<feature type="non-terminal residue" evidence="1">
    <location>
        <position position="1"/>
    </location>
</feature>
<dbReference type="InterPro" id="IPR050410">
    <property type="entry name" value="CCR4/nocturin_mRNA_transcr"/>
</dbReference>
<comment type="caution">
    <text evidence="1">The sequence shown here is derived from an EMBL/GenBank/DDBJ whole genome shotgun (WGS) entry which is preliminary data.</text>
</comment>
<accession>A0ABS2Y641</accession>
<proteinExistence type="predicted"/>
<gene>
    <name evidence="1" type="primary">Angel2</name>
    <name evidence="1" type="ORF">GTO93_0000559</name>
</gene>
<feature type="non-terminal residue" evidence="1">
    <location>
        <position position="94"/>
    </location>
</feature>
<dbReference type="SUPFAM" id="SSF56219">
    <property type="entry name" value="DNase I-like"/>
    <property type="match status" value="1"/>
</dbReference>
<dbReference type="EMBL" id="JAAWVQ010110564">
    <property type="protein sequence ID" value="MBN3281625.1"/>
    <property type="molecule type" value="Genomic_DNA"/>
</dbReference>
<dbReference type="PANTHER" id="PTHR12121:SF27">
    <property type="entry name" value="PROTEIN ANGEL HOMOLOG 2"/>
    <property type="match status" value="1"/>
</dbReference>
<dbReference type="Gene3D" id="3.60.10.10">
    <property type="entry name" value="Endonuclease/exonuclease/phosphatase"/>
    <property type="match status" value="1"/>
</dbReference>
<dbReference type="PANTHER" id="PTHR12121">
    <property type="entry name" value="CARBON CATABOLITE REPRESSOR PROTEIN 4"/>
    <property type="match status" value="1"/>
</dbReference>